<protein>
    <submittedName>
        <fullName evidence="1">Uncharacterized protein</fullName>
    </submittedName>
</protein>
<dbReference type="RefSeq" id="XP_056059139.1">
    <property type="nucleotide sequence ID" value="XM_056203710.1"/>
</dbReference>
<organism evidence="1 2">
    <name type="scientific">Akanthomyces muscarius</name>
    <name type="common">Entomopathogenic fungus</name>
    <name type="synonym">Lecanicillium muscarium</name>
    <dbReference type="NCBI Taxonomy" id="2231603"/>
    <lineage>
        <taxon>Eukaryota</taxon>
        <taxon>Fungi</taxon>
        <taxon>Dikarya</taxon>
        <taxon>Ascomycota</taxon>
        <taxon>Pezizomycotina</taxon>
        <taxon>Sordariomycetes</taxon>
        <taxon>Hypocreomycetidae</taxon>
        <taxon>Hypocreales</taxon>
        <taxon>Cordycipitaceae</taxon>
        <taxon>Akanthomyces</taxon>
    </lineage>
</organism>
<sequence>MQEQFYKTLKLALSTKPFAPSLSYGLPSAFSPSPALGWCGPCSTTRPVCLKQFSFPLLLVYIMEYSFGYF</sequence>
<dbReference type="GeneID" id="80893066"/>
<reference evidence="1" key="1">
    <citation type="journal article" date="2023" name="Access Microbiol">
        <title>De-novo genome assembly for Akanthomyces muscarius, a biocontrol agent of insect agricultural pests.</title>
        <authorList>
            <person name="Erdos Z."/>
            <person name="Studholme D.J."/>
            <person name="Raymond B."/>
            <person name="Sharma M."/>
        </authorList>
    </citation>
    <scope>NUCLEOTIDE SEQUENCE</scope>
    <source>
        <strain evidence="1">Ve6</strain>
    </source>
</reference>
<accession>A0A9W8QPS8</accession>
<gene>
    <name evidence="1" type="ORF">LMH87_005907</name>
</gene>
<evidence type="ECO:0000313" key="1">
    <source>
        <dbReference type="EMBL" id="KAJ4164224.1"/>
    </source>
</evidence>
<comment type="caution">
    <text evidence="1">The sequence shown here is derived from an EMBL/GenBank/DDBJ whole genome shotgun (WGS) entry which is preliminary data.</text>
</comment>
<keyword evidence="2" id="KW-1185">Reference proteome</keyword>
<dbReference type="Proteomes" id="UP001144673">
    <property type="component" value="Chromosome 1"/>
</dbReference>
<evidence type="ECO:0000313" key="2">
    <source>
        <dbReference type="Proteomes" id="UP001144673"/>
    </source>
</evidence>
<dbReference type="KEGG" id="amus:LMH87_005907"/>
<proteinExistence type="predicted"/>
<dbReference type="AlphaFoldDB" id="A0A9W8QPS8"/>
<dbReference type="EMBL" id="JAJHUN010000001">
    <property type="protein sequence ID" value="KAJ4164224.1"/>
    <property type="molecule type" value="Genomic_DNA"/>
</dbReference>
<name>A0A9W8QPS8_AKAMU</name>